<feature type="non-terminal residue" evidence="2">
    <location>
        <position position="813"/>
    </location>
</feature>
<dbReference type="EMBL" id="BKCJ010359772">
    <property type="protein sequence ID" value="GFA04018.1"/>
    <property type="molecule type" value="Genomic_DNA"/>
</dbReference>
<dbReference type="AlphaFoldDB" id="A0A699J1S5"/>
<gene>
    <name evidence="2" type="ORF">Tci_575990</name>
</gene>
<sequence>LVQALANGQVLQEDELEFLADPGTAETSSNAHVVTNNAAYQADDLDAYDSDCNELNSSKIALMANLSHYGSDILVEERVLKEQQNGDKASVSYEQSLEIKTLKHTLSDHLKEKESLEQKITLLKNDFQKEEFRNIDKELALKKQALCFQNLCYLERAQQLKPKLYDVQPEEPNLSASTTIVEVPKELPKVSLVNSSLKKLKFHLASFDMVVKEKTTATAITKGTWGFKHTKACFRDDIIPFVKALKELFNSFDQLLIDELSEVQQVFKQMEQVVEQHSVTKNKFQNKMKNVLQENDRLLTQALSVDIVNIVVHDNVKSACMNVDVCERCVTIESELKRDFIKKDCYETLFQKYNTLEKHCISLEIDNQLKKEICQRNTSFSQESALTFAKIFKINNIKAQAQAKDTVILKLIEKLNSLTGDVNERKVNRELEEIETLNIELDHKEKVLVITALKETISNLKGKKAVTKVVSLNPIDPELLNIDVAPLAPKLRKNRTSHTDYIRHTQEEAATLKEIVEKLFEINDLKAQAQAKDTVILKLRENLHSLSGDVNERKVKKEVEEIETLNIELDHKEKVLVITALKESLSKLKGKTVVTEAVSLNPIDPELLKIEVASLALKLRKNRTTHTDYIRHTLEEAATLREIVESERLTNPLNTSLDYALLADQRLKTIKENTIRKTQRKAKKNKLEDYLRTVRPSLNKKSVVDTKSTSSITNSMSNVNSDLKCASCNGCLFSDNHDAYVVAYINSMNASIKSKSVQTPVKRKIWKPTGKLFKTVRHIRKPTGWTFTLVENVCPLTRITTTTIVPSREPILI</sequence>
<feature type="non-terminal residue" evidence="2">
    <location>
        <position position="1"/>
    </location>
</feature>
<keyword evidence="1" id="KW-0175">Coiled coil</keyword>
<organism evidence="2">
    <name type="scientific">Tanacetum cinerariifolium</name>
    <name type="common">Dalmatian daisy</name>
    <name type="synonym">Chrysanthemum cinerariifolium</name>
    <dbReference type="NCBI Taxonomy" id="118510"/>
    <lineage>
        <taxon>Eukaryota</taxon>
        <taxon>Viridiplantae</taxon>
        <taxon>Streptophyta</taxon>
        <taxon>Embryophyta</taxon>
        <taxon>Tracheophyta</taxon>
        <taxon>Spermatophyta</taxon>
        <taxon>Magnoliopsida</taxon>
        <taxon>eudicotyledons</taxon>
        <taxon>Gunneridae</taxon>
        <taxon>Pentapetalae</taxon>
        <taxon>asterids</taxon>
        <taxon>campanulids</taxon>
        <taxon>Asterales</taxon>
        <taxon>Asteraceae</taxon>
        <taxon>Asteroideae</taxon>
        <taxon>Anthemideae</taxon>
        <taxon>Anthemidinae</taxon>
        <taxon>Tanacetum</taxon>
    </lineage>
</organism>
<reference evidence="2" key="1">
    <citation type="journal article" date="2019" name="Sci. Rep.">
        <title>Draft genome of Tanacetum cinerariifolium, the natural source of mosquito coil.</title>
        <authorList>
            <person name="Yamashiro T."/>
            <person name="Shiraishi A."/>
            <person name="Satake H."/>
            <person name="Nakayama K."/>
        </authorList>
    </citation>
    <scope>NUCLEOTIDE SEQUENCE</scope>
</reference>
<name>A0A699J1S5_TANCI</name>
<accession>A0A699J1S5</accession>
<evidence type="ECO:0000256" key="1">
    <source>
        <dbReference type="SAM" id="Coils"/>
    </source>
</evidence>
<comment type="caution">
    <text evidence="2">The sequence shown here is derived from an EMBL/GenBank/DDBJ whole genome shotgun (WGS) entry which is preliminary data.</text>
</comment>
<evidence type="ECO:0000313" key="2">
    <source>
        <dbReference type="EMBL" id="GFA04018.1"/>
    </source>
</evidence>
<protein>
    <recommendedName>
        <fullName evidence="3">Integrase, catalytic region, zinc finger, CCHC-type, peptidase aspartic, catalytic</fullName>
    </recommendedName>
</protein>
<evidence type="ECO:0008006" key="3">
    <source>
        <dbReference type="Google" id="ProtNLM"/>
    </source>
</evidence>
<proteinExistence type="predicted"/>
<feature type="coiled-coil region" evidence="1">
    <location>
        <begin position="99"/>
        <end position="133"/>
    </location>
</feature>